<evidence type="ECO:0000313" key="2">
    <source>
        <dbReference type="EMBL" id="NXI58002.1"/>
    </source>
</evidence>
<dbReference type="Proteomes" id="UP000579406">
    <property type="component" value="Unassembled WGS sequence"/>
</dbReference>
<feature type="domain" description="Mab-21-like HhH/H2TH-like" evidence="1">
    <location>
        <begin position="53"/>
        <end position="108"/>
    </location>
</feature>
<accession>A0A7K9UBL1</accession>
<sequence>SSEPTLIPSTVWPESFAVAEVKLFRHMATQVPRGNFHLKCLYLCTRILVGTGFSEYNMKTVVMHLLTTRAPSAWCRRKFLTRLHEIMCQLHLCLQEKRLDHFFLGNKNVPREIILPAGFQTAKPSNLFKHLLQDSEAHAKALCEFEELQDWLARLHYYG</sequence>
<comment type="caution">
    <text evidence="2">The sequence shown here is derived from an EMBL/GenBank/DDBJ whole genome shotgun (WGS) entry which is preliminary data.</text>
</comment>
<name>A0A7K9UBL1_9AVES</name>
<dbReference type="GO" id="GO:0016020">
    <property type="term" value="C:membrane"/>
    <property type="evidence" value="ECO:0007669"/>
    <property type="project" value="TreeGrafter"/>
</dbReference>
<dbReference type="PANTHER" id="PTHR10656">
    <property type="entry name" value="CELL FATE DETERMINING PROTEIN MAB21-RELATED"/>
    <property type="match status" value="1"/>
</dbReference>
<dbReference type="AlphaFoldDB" id="A0A7K9UBL1"/>
<keyword evidence="3" id="KW-1185">Reference proteome</keyword>
<dbReference type="EMBL" id="VWZY01010485">
    <property type="protein sequence ID" value="NXI58002.1"/>
    <property type="molecule type" value="Genomic_DNA"/>
</dbReference>
<feature type="non-terminal residue" evidence="2">
    <location>
        <position position="1"/>
    </location>
</feature>
<dbReference type="OrthoDB" id="9034619at2759"/>
<protein>
    <submittedName>
        <fullName evidence="2">IPRI protein</fullName>
    </submittedName>
</protein>
<dbReference type="Gene3D" id="1.10.1410.40">
    <property type="match status" value="1"/>
</dbReference>
<dbReference type="Pfam" id="PF20266">
    <property type="entry name" value="Mab-21_C"/>
    <property type="match status" value="1"/>
</dbReference>
<reference evidence="2 3" key="1">
    <citation type="submission" date="2019-09" db="EMBL/GenBank/DDBJ databases">
        <title>Bird 10,000 Genomes (B10K) Project - Family phase.</title>
        <authorList>
            <person name="Zhang G."/>
        </authorList>
    </citation>
    <scope>NUCLEOTIDE SEQUENCE [LARGE SCALE GENOMIC DNA]</scope>
    <source>
        <strain evidence="2">B10K-DU-001-61</strain>
        <tissue evidence="2">Muscle</tissue>
    </source>
</reference>
<feature type="non-terminal residue" evidence="2">
    <location>
        <position position="159"/>
    </location>
</feature>
<dbReference type="InterPro" id="IPR026250">
    <property type="entry name" value="ITPRIP-like"/>
</dbReference>
<gene>
    <name evidence="2" type="primary">Itprip_0</name>
    <name evidence="2" type="ORF">CHLAEN_R13659</name>
</gene>
<dbReference type="PANTHER" id="PTHR10656:SF40">
    <property type="entry name" value="INOSITOL 1,4,5-TRISPHOSPHATE RECEPTOR-INTERACTING PROTEIN-LIKE 1"/>
    <property type="match status" value="1"/>
</dbReference>
<dbReference type="InterPro" id="IPR046906">
    <property type="entry name" value="Mab-21_HhH/H2TH-like"/>
</dbReference>
<proteinExistence type="predicted"/>
<dbReference type="PRINTS" id="PR02107">
    <property type="entry name" value="INOS145TPRIP"/>
</dbReference>
<evidence type="ECO:0000259" key="1">
    <source>
        <dbReference type="Pfam" id="PF20266"/>
    </source>
</evidence>
<evidence type="ECO:0000313" key="3">
    <source>
        <dbReference type="Proteomes" id="UP000579406"/>
    </source>
</evidence>
<organism evidence="2 3">
    <name type="scientific">Chloroceryle aenea</name>
    <name type="common">American pygmy kingfisher</name>
    <dbReference type="NCBI Taxonomy" id="176938"/>
    <lineage>
        <taxon>Eukaryota</taxon>
        <taxon>Metazoa</taxon>
        <taxon>Chordata</taxon>
        <taxon>Craniata</taxon>
        <taxon>Vertebrata</taxon>
        <taxon>Euteleostomi</taxon>
        <taxon>Archelosauria</taxon>
        <taxon>Archosauria</taxon>
        <taxon>Dinosauria</taxon>
        <taxon>Saurischia</taxon>
        <taxon>Theropoda</taxon>
        <taxon>Coelurosauria</taxon>
        <taxon>Aves</taxon>
        <taxon>Neognathae</taxon>
        <taxon>Neoaves</taxon>
        <taxon>Telluraves</taxon>
        <taxon>Coraciimorphae</taxon>
        <taxon>Coraciiformes</taxon>
        <taxon>Cerylidae</taxon>
        <taxon>Chloroceryle</taxon>
    </lineage>
</organism>